<proteinExistence type="predicted"/>
<evidence type="ECO:0000313" key="1">
    <source>
        <dbReference type="EMBL" id="KAH6927434.1"/>
    </source>
</evidence>
<organism evidence="1 2">
    <name type="scientific">Hyalomma asiaticum</name>
    <name type="common">Tick</name>
    <dbReference type="NCBI Taxonomy" id="266040"/>
    <lineage>
        <taxon>Eukaryota</taxon>
        <taxon>Metazoa</taxon>
        <taxon>Ecdysozoa</taxon>
        <taxon>Arthropoda</taxon>
        <taxon>Chelicerata</taxon>
        <taxon>Arachnida</taxon>
        <taxon>Acari</taxon>
        <taxon>Parasitiformes</taxon>
        <taxon>Ixodida</taxon>
        <taxon>Ixodoidea</taxon>
        <taxon>Ixodidae</taxon>
        <taxon>Hyalomminae</taxon>
        <taxon>Hyalomma</taxon>
    </lineage>
</organism>
<protein>
    <submittedName>
        <fullName evidence="1">Uncharacterized protein</fullName>
    </submittedName>
</protein>
<comment type="caution">
    <text evidence="1">The sequence shown here is derived from an EMBL/GenBank/DDBJ whole genome shotgun (WGS) entry which is preliminary data.</text>
</comment>
<sequence>MPVPPIQQRTVYGCRVLLHISRNGGEAAARFLGRRTGSQSQERGGGGGRGMRIPAPARDRPMGVVGGSHVTRGIPRVLLQSSECALLLFLSELRLRRRLRRGVAAYRRY</sequence>
<accession>A0ACB7S047</accession>
<dbReference type="EMBL" id="CM023486">
    <property type="protein sequence ID" value="KAH6927434.1"/>
    <property type="molecule type" value="Genomic_DNA"/>
</dbReference>
<reference evidence="1" key="1">
    <citation type="submission" date="2020-05" db="EMBL/GenBank/DDBJ databases">
        <title>Large-scale comparative analyses of tick genomes elucidate their genetic diversity and vector capacities.</title>
        <authorList>
            <person name="Jia N."/>
            <person name="Wang J."/>
            <person name="Shi W."/>
            <person name="Du L."/>
            <person name="Sun Y."/>
            <person name="Zhan W."/>
            <person name="Jiang J."/>
            <person name="Wang Q."/>
            <person name="Zhang B."/>
            <person name="Ji P."/>
            <person name="Sakyi L.B."/>
            <person name="Cui X."/>
            <person name="Yuan T."/>
            <person name="Jiang B."/>
            <person name="Yang W."/>
            <person name="Lam T.T.-Y."/>
            <person name="Chang Q."/>
            <person name="Ding S."/>
            <person name="Wang X."/>
            <person name="Zhu J."/>
            <person name="Ruan X."/>
            <person name="Zhao L."/>
            <person name="Wei J."/>
            <person name="Que T."/>
            <person name="Du C."/>
            <person name="Cheng J."/>
            <person name="Dai P."/>
            <person name="Han X."/>
            <person name="Huang E."/>
            <person name="Gao Y."/>
            <person name="Liu J."/>
            <person name="Shao H."/>
            <person name="Ye R."/>
            <person name="Li L."/>
            <person name="Wei W."/>
            <person name="Wang X."/>
            <person name="Wang C."/>
            <person name="Yang T."/>
            <person name="Huo Q."/>
            <person name="Li W."/>
            <person name="Guo W."/>
            <person name="Chen H."/>
            <person name="Zhou L."/>
            <person name="Ni X."/>
            <person name="Tian J."/>
            <person name="Zhou Y."/>
            <person name="Sheng Y."/>
            <person name="Liu T."/>
            <person name="Pan Y."/>
            <person name="Xia L."/>
            <person name="Li J."/>
            <person name="Zhao F."/>
            <person name="Cao W."/>
        </authorList>
    </citation>
    <scope>NUCLEOTIDE SEQUENCE</scope>
    <source>
        <strain evidence="1">Hyas-2018</strain>
    </source>
</reference>
<name>A0ACB7S047_HYAAI</name>
<dbReference type="Proteomes" id="UP000821845">
    <property type="component" value="Chromosome 6"/>
</dbReference>
<gene>
    <name evidence="1" type="ORF">HPB50_003469</name>
</gene>
<evidence type="ECO:0000313" key="2">
    <source>
        <dbReference type="Proteomes" id="UP000821845"/>
    </source>
</evidence>
<keyword evidence="2" id="KW-1185">Reference proteome</keyword>